<comment type="similarity">
    <text evidence="1">Belongs to the acetyltransferase family.</text>
</comment>
<reference evidence="6 7" key="1">
    <citation type="journal article" date="2016" name="Genome Biol. Evol.">
        <title>Gene Family Evolution Reflects Adaptation to Soil Environmental Stressors in the Genome of the Collembolan Orchesella cincta.</title>
        <authorList>
            <person name="Faddeeva-Vakhrusheva A."/>
            <person name="Derks M.F."/>
            <person name="Anvar S.Y."/>
            <person name="Agamennone V."/>
            <person name="Suring W."/>
            <person name="Smit S."/>
            <person name="van Straalen N.M."/>
            <person name="Roelofs D."/>
        </authorList>
    </citation>
    <scope>NUCLEOTIDE SEQUENCE [LARGE SCALE GENOMIC DNA]</scope>
    <source>
        <tissue evidence="6">Mixed pool</tissue>
    </source>
</reference>
<keyword evidence="7" id="KW-1185">Reference proteome</keyword>
<keyword evidence="3" id="KW-0012">Acyltransferase</keyword>
<dbReference type="AlphaFoldDB" id="A0A1D2NEK1"/>
<feature type="region of interest" description="Disordered" evidence="4">
    <location>
        <begin position="84"/>
        <end position="146"/>
    </location>
</feature>
<dbReference type="CDD" id="cd04301">
    <property type="entry name" value="NAT_SF"/>
    <property type="match status" value="1"/>
</dbReference>
<feature type="region of interest" description="Disordered" evidence="4">
    <location>
        <begin position="181"/>
        <end position="204"/>
    </location>
</feature>
<dbReference type="SUPFAM" id="SSF55729">
    <property type="entry name" value="Acyl-CoA N-acyltransferases (Nat)"/>
    <property type="match status" value="1"/>
</dbReference>
<evidence type="ECO:0000313" key="6">
    <source>
        <dbReference type="EMBL" id="ODN03657.1"/>
    </source>
</evidence>
<proteinExistence type="inferred from homology"/>
<evidence type="ECO:0000256" key="1">
    <source>
        <dbReference type="ARBA" id="ARBA00008694"/>
    </source>
</evidence>
<dbReference type="STRING" id="48709.A0A1D2NEK1"/>
<dbReference type="Proteomes" id="UP000094527">
    <property type="component" value="Unassembled WGS sequence"/>
</dbReference>
<organism evidence="6 7">
    <name type="scientific">Orchesella cincta</name>
    <name type="common">Springtail</name>
    <name type="synonym">Podura cincta</name>
    <dbReference type="NCBI Taxonomy" id="48709"/>
    <lineage>
        <taxon>Eukaryota</taxon>
        <taxon>Metazoa</taxon>
        <taxon>Ecdysozoa</taxon>
        <taxon>Arthropoda</taxon>
        <taxon>Hexapoda</taxon>
        <taxon>Collembola</taxon>
        <taxon>Entomobryomorpha</taxon>
        <taxon>Entomobryoidea</taxon>
        <taxon>Orchesellidae</taxon>
        <taxon>Orchesellinae</taxon>
        <taxon>Orchesella</taxon>
    </lineage>
</organism>
<dbReference type="OrthoDB" id="7305308at2759"/>
<dbReference type="SUPFAM" id="SSF49764">
    <property type="entry name" value="HSP20-like chaperones"/>
    <property type="match status" value="1"/>
</dbReference>
<dbReference type="CDD" id="cd06526">
    <property type="entry name" value="metazoan_ACD"/>
    <property type="match status" value="1"/>
</dbReference>
<dbReference type="FunFam" id="3.40.630.30:FF:000064">
    <property type="entry name" value="GNAT family acetyltransferase"/>
    <property type="match status" value="1"/>
</dbReference>
<dbReference type="Pfam" id="PF00011">
    <property type="entry name" value="HSP20"/>
    <property type="match status" value="1"/>
</dbReference>
<dbReference type="InterPro" id="IPR002068">
    <property type="entry name" value="A-crystallin/Hsp20_dom"/>
</dbReference>
<evidence type="ECO:0000256" key="4">
    <source>
        <dbReference type="SAM" id="MobiDB-lite"/>
    </source>
</evidence>
<name>A0A1D2NEK1_ORCCI</name>
<keyword evidence="2 6" id="KW-0808">Transferase</keyword>
<evidence type="ECO:0000256" key="2">
    <source>
        <dbReference type="ARBA" id="ARBA00022679"/>
    </source>
</evidence>
<dbReference type="Gene3D" id="2.60.40.790">
    <property type="match status" value="1"/>
</dbReference>
<dbReference type="InterPro" id="IPR016181">
    <property type="entry name" value="Acyl_CoA_acyltransferase"/>
</dbReference>
<sequence length="547" mass="59091">MDLSSSISSSVKESSSVSSKKVSSSSISSSSKLSSSLVSAASDISSEMDELLAAATGGRSALSDRIGGALRSADLEIDELLSGTSLGSNKQSASNISSSSVSSSSKQVTKMSSISQSSMEIEDGGSGPSVTSSVKQSSTSSASSASLVSEQKIVDGQLVKAETQAEKASLQSQSQKEKVVADGQVLVDTGSRSETSSAGKLRATKEMSQAELDAFFQQDAAITGKPVEALNYDKDKSLFEITLADLPEFSPKELTVKIVGDVITVYGTHEEQTEGGSFKMHQYVRKFTVPKGLKTDNIEWNLNSDGALAITAGDGVKGGKSQVHLDCTIFKPRSFFKKHKYIHWDGIYHYILTNQGLSKSIRTTDYCQPQHVDSVIIRHAKREDCPGIMELRKELSAHSNMGNLPMLAVEDLQRDGFDTNPPCFQCIVAEIPPNSKDRCDEKLNGVVAYALYFYAYAAWEGKTLHLEDLCVSKRVRGKGIGSKVLKQLAKVAVEEKCARIQLEVGDWNESALKFYDSHGGWNTTVAEGWHNFRLEKDALEKLAAIKT</sequence>
<feature type="domain" description="N-acetyltransferase" evidence="5">
    <location>
        <begin position="375"/>
        <end position="539"/>
    </location>
</feature>
<dbReference type="EMBL" id="LJIJ01000067">
    <property type="protein sequence ID" value="ODN03657.1"/>
    <property type="molecule type" value="Genomic_DNA"/>
</dbReference>
<feature type="compositionally biased region" description="Low complexity" evidence="4">
    <location>
        <begin position="88"/>
        <end position="119"/>
    </location>
</feature>
<dbReference type="Gene3D" id="3.40.630.30">
    <property type="match status" value="1"/>
</dbReference>
<protein>
    <submittedName>
        <fullName evidence="6">Diamine acetyltransferase 2</fullName>
    </submittedName>
</protein>
<dbReference type="PANTHER" id="PTHR10545">
    <property type="entry name" value="DIAMINE N-ACETYLTRANSFERASE"/>
    <property type="match status" value="1"/>
</dbReference>
<evidence type="ECO:0000256" key="3">
    <source>
        <dbReference type="ARBA" id="ARBA00023315"/>
    </source>
</evidence>
<dbReference type="PANTHER" id="PTHR10545:SF29">
    <property type="entry name" value="GH14572P-RELATED"/>
    <property type="match status" value="1"/>
</dbReference>
<dbReference type="InterPro" id="IPR000182">
    <property type="entry name" value="GNAT_dom"/>
</dbReference>
<evidence type="ECO:0000313" key="7">
    <source>
        <dbReference type="Proteomes" id="UP000094527"/>
    </source>
</evidence>
<comment type="caution">
    <text evidence="6">The sequence shown here is derived from an EMBL/GenBank/DDBJ whole genome shotgun (WGS) entry which is preliminary data.</text>
</comment>
<dbReference type="GO" id="GO:0008080">
    <property type="term" value="F:N-acetyltransferase activity"/>
    <property type="evidence" value="ECO:0007669"/>
    <property type="project" value="TreeGrafter"/>
</dbReference>
<dbReference type="PROSITE" id="PS51186">
    <property type="entry name" value="GNAT"/>
    <property type="match status" value="1"/>
</dbReference>
<accession>A0A1D2NEK1</accession>
<dbReference type="InterPro" id="IPR051016">
    <property type="entry name" value="Diverse_Substrate_AcTransf"/>
</dbReference>
<feature type="region of interest" description="Disordered" evidence="4">
    <location>
        <begin position="1"/>
        <end position="35"/>
    </location>
</feature>
<gene>
    <name evidence="6" type="ORF">Ocin01_03039</name>
</gene>
<feature type="compositionally biased region" description="Low complexity" evidence="4">
    <location>
        <begin position="128"/>
        <end position="146"/>
    </location>
</feature>
<dbReference type="InterPro" id="IPR008978">
    <property type="entry name" value="HSP20-like_chaperone"/>
</dbReference>
<evidence type="ECO:0000259" key="5">
    <source>
        <dbReference type="PROSITE" id="PS51186"/>
    </source>
</evidence>
<dbReference type="Pfam" id="PF00583">
    <property type="entry name" value="Acetyltransf_1"/>
    <property type="match status" value="1"/>
</dbReference>